<dbReference type="EC" id="3.6.3.-" evidence="11"/>
<keyword evidence="7 8" id="KW-0472">Membrane</keyword>
<dbReference type="GO" id="GO:0005524">
    <property type="term" value="F:ATP binding"/>
    <property type="evidence" value="ECO:0007669"/>
    <property type="project" value="UniProtKB-KW"/>
</dbReference>
<keyword evidence="11" id="KW-0378">Hydrolase</keyword>
<keyword evidence="3 8" id="KW-0812">Transmembrane</keyword>
<evidence type="ECO:0000256" key="3">
    <source>
        <dbReference type="ARBA" id="ARBA00022692"/>
    </source>
</evidence>
<dbReference type="PROSITE" id="PS50893">
    <property type="entry name" value="ABC_TRANSPORTER_2"/>
    <property type="match status" value="1"/>
</dbReference>
<dbReference type="SMART" id="SM00382">
    <property type="entry name" value="AAA"/>
    <property type="match status" value="1"/>
</dbReference>
<evidence type="ECO:0000259" key="10">
    <source>
        <dbReference type="PROSITE" id="PS50929"/>
    </source>
</evidence>
<reference evidence="11 12" key="1">
    <citation type="submission" date="2020-08" db="EMBL/GenBank/DDBJ databases">
        <title>Genomic Encyclopedia of Type Strains, Phase IV (KMG-IV): sequencing the most valuable type-strain genomes for metagenomic binning, comparative biology and taxonomic classification.</title>
        <authorList>
            <person name="Goeker M."/>
        </authorList>
    </citation>
    <scope>NUCLEOTIDE SEQUENCE [LARGE SCALE GENOMIC DNA]</scope>
    <source>
        <strain evidence="11 12">DSM 19612</strain>
    </source>
</reference>
<dbReference type="InterPro" id="IPR027417">
    <property type="entry name" value="P-loop_NTPase"/>
</dbReference>
<feature type="domain" description="ABC transmembrane type-1" evidence="10">
    <location>
        <begin position="19"/>
        <end position="301"/>
    </location>
</feature>
<name>A0A841PUN2_9BACI</name>
<comment type="caution">
    <text evidence="11">The sequence shown here is derived from an EMBL/GenBank/DDBJ whole genome shotgun (WGS) entry which is preliminary data.</text>
</comment>
<evidence type="ECO:0000256" key="7">
    <source>
        <dbReference type="ARBA" id="ARBA00023136"/>
    </source>
</evidence>
<keyword evidence="12" id="KW-1185">Reference proteome</keyword>
<dbReference type="FunFam" id="3.40.50.300:FF:000218">
    <property type="entry name" value="Multidrug ABC transporter ATP-binding protein"/>
    <property type="match status" value="1"/>
</dbReference>
<proteinExistence type="inferred from homology"/>
<dbReference type="Pfam" id="PF00664">
    <property type="entry name" value="ABC_membrane"/>
    <property type="match status" value="1"/>
</dbReference>
<feature type="domain" description="ABC transporter" evidence="9">
    <location>
        <begin position="332"/>
        <end position="568"/>
    </location>
</feature>
<dbReference type="PROSITE" id="PS00211">
    <property type="entry name" value="ABC_TRANSPORTER_1"/>
    <property type="match status" value="1"/>
</dbReference>
<accession>A0A841PUN2</accession>
<organism evidence="11 12">
    <name type="scientific">Salirhabdus euzebyi</name>
    <dbReference type="NCBI Taxonomy" id="394506"/>
    <lineage>
        <taxon>Bacteria</taxon>
        <taxon>Bacillati</taxon>
        <taxon>Bacillota</taxon>
        <taxon>Bacilli</taxon>
        <taxon>Bacillales</taxon>
        <taxon>Bacillaceae</taxon>
        <taxon>Salirhabdus</taxon>
    </lineage>
</organism>
<sequence>MENIKWLLKYMKQVKWMFLLSLLLLCFETLAVTATTWLQKHIIDDVFLQGHYEKLGGILLLFAVSFIAYAVLFTIAPHTFHRIQAKIRSLLTHEFMGYMQKIPVQTYHNNRVTKYVHFLSYDVEQIAGTIGGFLPRFFQTVVTIVLLSIIILLSSPLLLLSIFLFGILYVLTGKYFVSRIRQATKDVQNKKTDLLIHMEEGIASTREVMAFNRLNWETKMYNKYFRKYFDAVMTEAKITNRQLLASEPIKWGANIIVLGYGGYGVIQGTISIGLFLVVYQFTSQLMDALQRLFEYSMNLSSKYALIDRIRSVMDGPIEKQGSIPLKENVKEIRFEKVSFSYQHDEEKQVLNDLTLTIPTGKKVAFVGTSGGGKSTIAQLLIRFYHQTEGEMYVNGIPFHQVKYSDWMKKVGIVSQEPYLFPDTIRNNITMGRKNISDEQIDLAITLTEMNDYIKLLPHGLETKIGERGITLSGGQRQRLALARVIVNNPEVLILDEATSALDLETERKVQGHFDHIRRGKTTIVIAHRLSTVRNADVIFVMDKGQITAKGTHDELLESSMMYKQLVYADQTYASGA</sequence>
<dbReference type="GO" id="GO:0005886">
    <property type="term" value="C:plasma membrane"/>
    <property type="evidence" value="ECO:0007669"/>
    <property type="project" value="UniProtKB-SubCell"/>
</dbReference>
<keyword evidence="5 11" id="KW-0067">ATP-binding</keyword>
<dbReference type="InterPro" id="IPR011527">
    <property type="entry name" value="ABC1_TM_dom"/>
</dbReference>
<dbReference type="Gene3D" id="3.40.50.300">
    <property type="entry name" value="P-loop containing nucleotide triphosphate hydrolases"/>
    <property type="match status" value="1"/>
</dbReference>
<gene>
    <name evidence="11" type="ORF">HNQ94_001163</name>
</gene>
<dbReference type="InterPro" id="IPR017871">
    <property type="entry name" value="ABC_transporter-like_CS"/>
</dbReference>
<feature type="transmembrane region" description="Helical" evidence="8">
    <location>
        <begin position="133"/>
        <end position="152"/>
    </location>
</feature>
<feature type="transmembrane region" description="Helical" evidence="8">
    <location>
        <begin position="251"/>
        <end position="279"/>
    </location>
</feature>
<dbReference type="GO" id="GO:0015421">
    <property type="term" value="F:ABC-type oligopeptide transporter activity"/>
    <property type="evidence" value="ECO:0007669"/>
    <property type="project" value="TreeGrafter"/>
</dbReference>
<dbReference type="EMBL" id="JACHGH010000003">
    <property type="protein sequence ID" value="MBB6452717.1"/>
    <property type="molecule type" value="Genomic_DNA"/>
</dbReference>
<feature type="transmembrane region" description="Helical" evidence="8">
    <location>
        <begin position="55"/>
        <end position="76"/>
    </location>
</feature>
<dbReference type="InterPro" id="IPR003593">
    <property type="entry name" value="AAA+_ATPase"/>
</dbReference>
<evidence type="ECO:0000259" key="9">
    <source>
        <dbReference type="PROSITE" id="PS50893"/>
    </source>
</evidence>
<dbReference type="CDD" id="cd07346">
    <property type="entry name" value="ABC_6TM_exporters"/>
    <property type="match status" value="1"/>
</dbReference>
<evidence type="ECO:0000256" key="4">
    <source>
        <dbReference type="ARBA" id="ARBA00022741"/>
    </source>
</evidence>
<evidence type="ECO:0000313" key="12">
    <source>
        <dbReference type="Proteomes" id="UP000581688"/>
    </source>
</evidence>
<comment type="subcellular location">
    <subcellularLocation>
        <location evidence="1">Cell membrane</location>
        <topology evidence="1">Multi-pass membrane protein</topology>
    </subcellularLocation>
</comment>
<dbReference type="RefSeq" id="WP_174495278.1">
    <property type="nucleotide sequence ID" value="NZ_CADDWK010000003.1"/>
</dbReference>
<dbReference type="InterPro" id="IPR036640">
    <property type="entry name" value="ABC1_TM_sf"/>
</dbReference>
<protein>
    <submittedName>
        <fullName evidence="11">ATP-binding cassette subfamily B protein/subfamily B ATP-binding cassette protein MsbA</fullName>
        <ecNumber evidence="11">3.6.3.-</ecNumber>
    </submittedName>
</protein>
<dbReference type="PANTHER" id="PTHR43394:SF1">
    <property type="entry name" value="ATP-BINDING CASSETTE SUB-FAMILY B MEMBER 10, MITOCHONDRIAL"/>
    <property type="match status" value="1"/>
</dbReference>
<dbReference type="Pfam" id="PF00005">
    <property type="entry name" value="ABC_tran"/>
    <property type="match status" value="1"/>
</dbReference>
<evidence type="ECO:0000256" key="6">
    <source>
        <dbReference type="ARBA" id="ARBA00022989"/>
    </source>
</evidence>
<evidence type="ECO:0000256" key="8">
    <source>
        <dbReference type="SAM" id="Phobius"/>
    </source>
</evidence>
<evidence type="ECO:0000256" key="5">
    <source>
        <dbReference type="ARBA" id="ARBA00022840"/>
    </source>
</evidence>
<dbReference type="AlphaFoldDB" id="A0A841PUN2"/>
<evidence type="ECO:0000256" key="2">
    <source>
        <dbReference type="ARBA" id="ARBA00005417"/>
    </source>
</evidence>
<dbReference type="SUPFAM" id="SSF52540">
    <property type="entry name" value="P-loop containing nucleoside triphosphate hydrolases"/>
    <property type="match status" value="1"/>
</dbReference>
<keyword evidence="4" id="KW-0547">Nucleotide-binding</keyword>
<dbReference type="Proteomes" id="UP000581688">
    <property type="component" value="Unassembled WGS sequence"/>
</dbReference>
<dbReference type="GO" id="GO:0016887">
    <property type="term" value="F:ATP hydrolysis activity"/>
    <property type="evidence" value="ECO:0007669"/>
    <property type="project" value="InterPro"/>
</dbReference>
<evidence type="ECO:0000256" key="1">
    <source>
        <dbReference type="ARBA" id="ARBA00004651"/>
    </source>
</evidence>
<comment type="similarity">
    <text evidence="2">Belongs to the ABC transporter superfamily.</text>
</comment>
<dbReference type="InterPro" id="IPR003439">
    <property type="entry name" value="ABC_transporter-like_ATP-bd"/>
</dbReference>
<dbReference type="InterPro" id="IPR039421">
    <property type="entry name" value="Type_1_exporter"/>
</dbReference>
<dbReference type="PANTHER" id="PTHR43394">
    <property type="entry name" value="ATP-DEPENDENT PERMEASE MDL1, MITOCHONDRIAL"/>
    <property type="match status" value="1"/>
</dbReference>
<feature type="transmembrane region" description="Helical" evidence="8">
    <location>
        <begin position="158"/>
        <end position="177"/>
    </location>
</feature>
<dbReference type="PROSITE" id="PS50929">
    <property type="entry name" value="ABC_TM1F"/>
    <property type="match status" value="1"/>
</dbReference>
<dbReference type="Gene3D" id="1.20.1560.10">
    <property type="entry name" value="ABC transporter type 1, transmembrane domain"/>
    <property type="match status" value="1"/>
</dbReference>
<keyword evidence="6 8" id="KW-1133">Transmembrane helix</keyword>
<dbReference type="SUPFAM" id="SSF90123">
    <property type="entry name" value="ABC transporter transmembrane region"/>
    <property type="match status" value="1"/>
</dbReference>
<evidence type="ECO:0000313" key="11">
    <source>
        <dbReference type="EMBL" id="MBB6452717.1"/>
    </source>
</evidence>